<protein>
    <recommendedName>
        <fullName evidence="5">Aminopeptidase N</fullName>
        <ecNumber evidence="4">3.4.11.2</ecNumber>
    </recommendedName>
    <alternativeName>
        <fullName evidence="12">Alanine aminopeptidase</fullName>
    </alternativeName>
    <alternativeName>
        <fullName evidence="13">Lysyl aminopeptidase</fullName>
    </alternativeName>
</protein>
<dbReference type="PRINTS" id="PR00756">
    <property type="entry name" value="ALADIPTASE"/>
</dbReference>
<dbReference type="GO" id="GO:0070006">
    <property type="term" value="F:metalloaminopeptidase activity"/>
    <property type="evidence" value="ECO:0007669"/>
    <property type="project" value="TreeGrafter"/>
</dbReference>
<dbReference type="GO" id="GO:0043171">
    <property type="term" value="P:peptide catabolic process"/>
    <property type="evidence" value="ECO:0007669"/>
    <property type="project" value="TreeGrafter"/>
</dbReference>
<dbReference type="SUPFAM" id="SSF63737">
    <property type="entry name" value="Leukotriene A4 hydrolase N-terminal domain"/>
    <property type="match status" value="1"/>
</dbReference>
<comment type="cofactor">
    <cofactor evidence="2">
        <name>Zn(2+)</name>
        <dbReference type="ChEBI" id="CHEBI:29105"/>
    </cofactor>
</comment>
<accession>A0A921EMX6</accession>
<dbReference type="PANTHER" id="PTHR11533">
    <property type="entry name" value="PROTEASE M1 ZINC METALLOPROTEASE"/>
    <property type="match status" value="1"/>
</dbReference>
<proteinExistence type="inferred from homology"/>
<evidence type="ECO:0000313" key="16">
    <source>
        <dbReference type="EMBL" id="HJE50529.1"/>
    </source>
</evidence>
<evidence type="ECO:0000259" key="14">
    <source>
        <dbReference type="Pfam" id="PF01433"/>
    </source>
</evidence>
<dbReference type="EC" id="3.4.11.2" evidence="4"/>
<dbReference type="InterPro" id="IPR050344">
    <property type="entry name" value="Peptidase_M1_aminopeptidases"/>
</dbReference>
<keyword evidence="9" id="KW-0378">Hydrolase</keyword>
<keyword evidence="6 16" id="KW-0031">Aminopeptidase</keyword>
<dbReference type="Proteomes" id="UP000712713">
    <property type="component" value="Unassembled WGS sequence"/>
</dbReference>
<keyword evidence="8" id="KW-0479">Metal-binding</keyword>
<evidence type="ECO:0000256" key="7">
    <source>
        <dbReference type="ARBA" id="ARBA00022670"/>
    </source>
</evidence>
<dbReference type="PANTHER" id="PTHR11533:SF174">
    <property type="entry name" value="PUROMYCIN-SENSITIVE AMINOPEPTIDASE-RELATED"/>
    <property type="match status" value="1"/>
</dbReference>
<evidence type="ECO:0000256" key="3">
    <source>
        <dbReference type="ARBA" id="ARBA00010136"/>
    </source>
</evidence>
<evidence type="ECO:0000259" key="15">
    <source>
        <dbReference type="Pfam" id="PF17900"/>
    </source>
</evidence>
<dbReference type="GO" id="GO:0005737">
    <property type="term" value="C:cytoplasm"/>
    <property type="evidence" value="ECO:0007669"/>
    <property type="project" value="TreeGrafter"/>
</dbReference>
<evidence type="ECO:0000256" key="5">
    <source>
        <dbReference type="ARBA" id="ARBA00015611"/>
    </source>
</evidence>
<evidence type="ECO:0000256" key="13">
    <source>
        <dbReference type="ARBA" id="ARBA00031533"/>
    </source>
</evidence>
<dbReference type="Gene3D" id="2.60.40.1730">
    <property type="entry name" value="tricorn interacting facor f3 domain"/>
    <property type="match status" value="1"/>
</dbReference>
<keyword evidence="11" id="KW-0482">Metalloprotease</keyword>
<evidence type="ECO:0000256" key="10">
    <source>
        <dbReference type="ARBA" id="ARBA00022833"/>
    </source>
</evidence>
<evidence type="ECO:0000256" key="12">
    <source>
        <dbReference type="ARBA" id="ARBA00029811"/>
    </source>
</evidence>
<dbReference type="InterPro" id="IPR042097">
    <property type="entry name" value="Aminopeptidase_N-like_N_sf"/>
</dbReference>
<dbReference type="InterPro" id="IPR001930">
    <property type="entry name" value="Peptidase_M1"/>
</dbReference>
<dbReference type="InterPro" id="IPR014782">
    <property type="entry name" value="Peptidase_M1_dom"/>
</dbReference>
<dbReference type="GO" id="GO:0016285">
    <property type="term" value="F:alanyl aminopeptidase activity"/>
    <property type="evidence" value="ECO:0007669"/>
    <property type="project" value="UniProtKB-EC"/>
</dbReference>
<dbReference type="GO" id="GO:0042277">
    <property type="term" value="F:peptide binding"/>
    <property type="evidence" value="ECO:0007669"/>
    <property type="project" value="TreeGrafter"/>
</dbReference>
<evidence type="ECO:0000256" key="9">
    <source>
        <dbReference type="ARBA" id="ARBA00022801"/>
    </source>
</evidence>
<comment type="catalytic activity">
    <reaction evidence="1">
        <text>Release of an N-terminal amino acid, Xaa-|-Yaa- from a peptide, amide or arylamide. Xaa is preferably Ala, but may be most amino acids including Pro (slow action). When a terminal hydrophobic residue is followed by a prolyl residue, the two may be released as an intact Xaa-Pro dipeptide.</text>
        <dbReference type="EC" id="3.4.11.2"/>
    </reaction>
</comment>
<evidence type="ECO:0000313" key="17">
    <source>
        <dbReference type="Proteomes" id="UP000712713"/>
    </source>
</evidence>
<dbReference type="InterPro" id="IPR045357">
    <property type="entry name" value="Aminopeptidase_N-like_N"/>
</dbReference>
<dbReference type="GO" id="GO:0005615">
    <property type="term" value="C:extracellular space"/>
    <property type="evidence" value="ECO:0007669"/>
    <property type="project" value="TreeGrafter"/>
</dbReference>
<dbReference type="GO" id="GO:0016020">
    <property type="term" value="C:membrane"/>
    <property type="evidence" value="ECO:0007669"/>
    <property type="project" value="TreeGrafter"/>
</dbReference>
<comment type="caution">
    <text evidence="16">The sequence shown here is derived from an EMBL/GenBank/DDBJ whole genome shotgun (WGS) entry which is preliminary data.</text>
</comment>
<dbReference type="GO" id="GO:0008270">
    <property type="term" value="F:zinc ion binding"/>
    <property type="evidence" value="ECO:0007669"/>
    <property type="project" value="InterPro"/>
</dbReference>
<dbReference type="Pfam" id="PF01433">
    <property type="entry name" value="Peptidase_M1"/>
    <property type="match status" value="1"/>
</dbReference>
<organism evidence="16 17">
    <name type="scientific">Tessaracoccus flavescens</name>
    <dbReference type="NCBI Taxonomy" id="399497"/>
    <lineage>
        <taxon>Bacteria</taxon>
        <taxon>Bacillati</taxon>
        <taxon>Actinomycetota</taxon>
        <taxon>Actinomycetes</taxon>
        <taxon>Propionibacteriales</taxon>
        <taxon>Propionibacteriaceae</taxon>
        <taxon>Tessaracoccus</taxon>
    </lineage>
</organism>
<dbReference type="InterPro" id="IPR027268">
    <property type="entry name" value="Peptidase_M4/M1_CTD_sf"/>
</dbReference>
<reference evidence="16" key="2">
    <citation type="submission" date="2021-09" db="EMBL/GenBank/DDBJ databases">
        <authorList>
            <person name="Gilroy R."/>
        </authorList>
    </citation>
    <scope>NUCLEOTIDE SEQUENCE</scope>
    <source>
        <strain evidence="16">ChiGjej3B3-7470</strain>
    </source>
</reference>
<dbReference type="CDD" id="cd09602">
    <property type="entry name" value="M1_APN"/>
    <property type="match status" value="1"/>
</dbReference>
<evidence type="ECO:0000256" key="8">
    <source>
        <dbReference type="ARBA" id="ARBA00022723"/>
    </source>
</evidence>
<dbReference type="AlphaFoldDB" id="A0A921EMX6"/>
<evidence type="ECO:0000256" key="2">
    <source>
        <dbReference type="ARBA" id="ARBA00001947"/>
    </source>
</evidence>
<gene>
    <name evidence="16" type="ORF">K8V15_00845</name>
</gene>
<dbReference type="EMBL" id="DYZF01000023">
    <property type="protein sequence ID" value="HJE50529.1"/>
    <property type="molecule type" value="Genomic_DNA"/>
</dbReference>
<evidence type="ECO:0000256" key="1">
    <source>
        <dbReference type="ARBA" id="ARBA00000098"/>
    </source>
</evidence>
<keyword evidence="10" id="KW-0862">Zinc</keyword>
<keyword evidence="7" id="KW-0645">Protease</keyword>
<evidence type="ECO:0000256" key="4">
    <source>
        <dbReference type="ARBA" id="ARBA00012564"/>
    </source>
</evidence>
<feature type="domain" description="Peptidase M1 membrane alanine aminopeptidase" evidence="14">
    <location>
        <begin position="233"/>
        <end position="328"/>
    </location>
</feature>
<dbReference type="Gene3D" id="1.10.390.10">
    <property type="entry name" value="Neutral Protease Domain 2"/>
    <property type="match status" value="1"/>
</dbReference>
<reference evidence="16" key="1">
    <citation type="journal article" date="2021" name="PeerJ">
        <title>Extensive microbial diversity within the chicken gut microbiome revealed by metagenomics and culture.</title>
        <authorList>
            <person name="Gilroy R."/>
            <person name="Ravi A."/>
            <person name="Getino M."/>
            <person name="Pursley I."/>
            <person name="Horton D.L."/>
            <person name="Alikhan N.F."/>
            <person name="Baker D."/>
            <person name="Gharbi K."/>
            <person name="Hall N."/>
            <person name="Watson M."/>
            <person name="Adriaenssens E.M."/>
            <person name="Foster-Nyarko E."/>
            <person name="Jarju S."/>
            <person name="Secka A."/>
            <person name="Antonio M."/>
            <person name="Oren A."/>
            <person name="Chaudhuri R.R."/>
            <person name="La Ragione R."/>
            <person name="Hildebrand F."/>
            <person name="Pallen M.J."/>
        </authorList>
    </citation>
    <scope>NUCLEOTIDE SEQUENCE</scope>
    <source>
        <strain evidence="16">ChiGjej3B3-7470</strain>
    </source>
</reference>
<dbReference type="GO" id="GO:0006508">
    <property type="term" value="P:proteolysis"/>
    <property type="evidence" value="ECO:0007669"/>
    <property type="project" value="UniProtKB-KW"/>
</dbReference>
<comment type="similarity">
    <text evidence="3">Belongs to the peptidase M1 family.</text>
</comment>
<name>A0A921EMX6_9ACTN</name>
<evidence type="ECO:0000256" key="11">
    <source>
        <dbReference type="ARBA" id="ARBA00023049"/>
    </source>
</evidence>
<dbReference type="Pfam" id="PF17900">
    <property type="entry name" value="Peptidase_M1_N"/>
    <property type="match status" value="1"/>
</dbReference>
<feature type="domain" description="Aminopeptidase N-like N-terminal" evidence="15">
    <location>
        <begin position="82"/>
        <end position="191"/>
    </location>
</feature>
<dbReference type="SUPFAM" id="SSF55486">
    <property type="entry name" value="Metalloproteases ('zincins'), catalytic domain"/>
    <property type="match status" value="1"/>
</dbReference>
<evidence type="ECO:0000256" key="6">
    <source>
        <dbReference type="ARBA" id="ARBA00022438"/>
    </source>
</evidence>
<sequence length="331" mass="37278">MSSANLTQAETAHRASTVTVHAYRVDVDVRDAANPEVLEYPVTSSIDLTATETSTWIDFIGAVDELLIDGAAREVEHDGNRLTLSDLPVDQQCIVTVRGRALYSRSGEGMHRFVDPVDGETYLYTQYEPSDARRVFPNFEQPDMRAPFSFTLTGPDAWWLGSNQPEVAREQVADGVVRVDFAPTPTLSTYITCLCAGPYHRVDSLWGDIDLGLFCRKSLAQYLDSDELFRLTKAGLDWFTTNFGDYPWGKYDQIFVPEYNLGAMENPGLVTFTEAYLFRSPATPAQKQARANTLVHEMSHMWFGDLVTPRWWGDLWLKESFAEFMGSHVSV</sequence>